<comment type="caution">
    <text evidence="3">The sequence shown here is derived from an EMBL/GenBank/DDBJ whole genome shotgun (WGS) entry which is preliminary data.</text>
</comment>
<feature type="coiled-coil region" evidence="1">
    <location>
        <begin position="1298"/>
        <end position="1346"/>
    </location>
</feature>
<evidence type="ECO:0000256" key="2">
    <source>
        <dbReference type="SAM" id="Phobius"/>
    </source>
</evidence>
<proteinExistence type="predicted"/>
<feature type="coiled-coil region" evidence="1">
    <location>
        <begin position="403"/>
        <end position="1270"/>
    </location>
</feature>
<feature type="transmembrane region" description="Helical" evidence="2">
    <location>
        <begin position="12"/>
        <end position="31"/>
    </location>
</feature>
<keyword evidence="2" id="KW-1133">Transmembrane helix</keyword>
<keyword evidence="2" id="KW-0812">Transmembrane</keyword>
<accession>A0AAU9JVC8</accession>
<reference evidence="3" key="1">
    <citation type="submission" date="2021-09" db="EMBL/GenBank/DDBJ databases">
        <authorList>
            <consortium name="AG Swart"/>
            <person name="Singh M."/>
            <person name="Singh A."/>
            <person name="Seah K."/>
            <person name="Emmerich C."/>
        </authorList>
    </citation>
    <scope>NUCLEOTIDE SEQUENCE</scope>
    <source>
        <strain evidence="3">ATCC30299</strain>
    </source>
</reference>
<dbReference type="InterPro" id="IPR011992">
    <property type="entry name" value="EF-hand-dom_pair"/>
</dbReference>
<feature type="transmembrane region" description="Helical" evidence="2">
    <location>
        <begin position="166"/>
        <end position="188"/>
    </location>
</feature>
<keyword evidence="2" id="KW-0472">Membrane</keyword>
<dbReference type="Proteomes" id="UP001162131">
    <property type="component" value="Unassembled WGS sequence"/>
</dbReference>
<gene>
    <name evidence="3" type="ORF">BSTOLATCC_MIC49188</name>
</gene>
<evidence type="ECO:0000313" key="4">
    <source>
        <dbReference type="Proteomes" id="UP001162131"/>
    </source>
</evidence>
<feature type="coiled-coil region" evidence="1">
    <location>
        <begin position="310"/>
        <end position="374"/>
    </location>
</feature>
<sequence length="1816" mass="211329">MISVVTQASINLCLNSVLFALISLSLFQNFFSFLDFRIGLKTITHLLQYEDVRGNVYTTFYNFESFACGKSEIDGIRTVCGNIINFEVAGIIYLIGAVLLLFSIGICILNLLMILLMKGNALTKIRIPHFLNAGVYILIATAYFLISNIDHLEPPNNEKVDIQAEFGLKLLYINSGLAIFTLLHYTFIKKFTNLDNRMQLCFNIFSNLLGKLPEINPKTKLISSSQSEPLDIQTVIQDKVGLENTLKEKEVEIQTLYNKVKSIEKQMQTPGDEEIVIAPASLKAKKTQKVKLRSGKGQQRREEIVENPKEEDLQGLLQEYTEQKDKWEQEKKELLRKLEENPDRAYAQSADRVKNILEEINNKLEEKIDDPEDRKKIQDAINQIKNNLKRPGSPEEMSWEQERNSLNDVINTLSVELEKARSQGGNTKAIVNENKRLAQENSKLQDDKKNMQSYINELEIRIDEIQSQPVSKPLLSQDQETSAQTRSLINSYKAQSESQQEEIDRLTKALKQYKDQILQNEANWESSEKKIRDKEYQIRNINERLEEQKALLDEKEEKLNLVKKERDETKRILRDKEDELEQTKAQLANLQREISILKQSSAERKSDPEIEYLTAEKKALEERVSQLSADLNNQNQENKLNILKSKEELAGKDQLLEEEERKNRLKENKIKGLNENLEEMRNYLEEKDNVIAQVKKERDEAKKRIKENEEEINNLTLENSKLTRENILFKNLPEGKIEQTEAEAIKVEKDFLNQKLAQVSQTLKEQREAAYQMELENGNLAVQNSQLMMKIQNTEDSYNQLQRDAEDLSKQLEDYDKIKKKLSEKENLIDELSLAVDQYKKQISELKEKIRELQEADEEKSYFQQQTQKLKESLEATKSSLHEAESKNAELYYSEEARQKLQTQNEKLNQLLDTAKSQISENQVLAHQKESEWLAEKDKLLENLSQQRKDAEEEKNNLQQQIQKLKENLETAKSALREAESKNTEIFYSEESRQKLQTQNEKLNKLLEAAKSQISDSQVLAHQKESEWLAEKDKLLENISQQRKEAEDLHRSIKSKDFELEEMLKTAQEEKEMLHTQVSKLADLLKLAKDKLLDYDNRELAWTKEKEELKRRIDTKEKEKQEIEQMIANMKDQSEDSKKSIEEKLKLQNLVSKLTEDLNATRKDLEESVGKSYRQESDWEKEKNDLMHLQNQLKKEVEQLHHRMKNQEDFFENELQSSQLAIEKLKDDCKDLKTQAKIHQDETSRLNQMKEVLEKEISDKTNQIQELSQVSLQGPSEVKVKVLEEQVSDIQKAAGYKVKILEEQVADLQSSLNQSENRLQSVIKEKDELRNELSIKHSELQSISEECQNMHDQLYEIGEKQRTPKSPDRDERFFNRSREGSLESSSHSAQDLMIIEGLAPSVTQNNPLLENVSNLRREPPMTYSNVWKLFEALMQDKCKLDRLEMALGRQPRTMTEYMLDFVYLHYGLKALALKQLKALITSLEQLYKIGHPYGVLFCRFLGLFHPRPLPYQVSIYALIVQEQFSVLTTKIKEKPANFTEQYEILQFGGVASIVDVMDLIMKICRNNREAGERIIMQLHRDRPDKLELTILKVCGTMARMGKSSDYIFEVLDIDQGGSIDYQTFIDGIRFTLNIWITQEEGELLCAFIDEQQTGLISYIDWYQKINFVEFAEKMYSKVAMITKADFLNALVDEYEYEVVQDYYQLRQMIRFPSLDMNSVLSLLMQIDPSLDEEEAMKLYNEAREHERDVRGYVSPEAFCIIVLKNRVGGYGIGMFDVYALDQGLPKISSEGVKNELVVERDYKGKLEVDIRKKSRN</sequence>
<dbReference type="SUPFAM" id="SSF47473">
    <property type="entry name" value="EF-hand"/>
    <property type="match status" value="1"/>
</dbReference>
<evidence type="ECO:0000313" key="3">
    <source>
        <dbReference type="EMBL" id="CAG9329555.1"/>
    </source>
</evidence>
<keyword evidence="4" id="KW-1185">Reference proteome</keyword>
<protein>
    <submittedName>
        <fullName evidence="3">Uncharacterized protein</fullName>
    </submittedName>
</protein>
<evidence type="ECO:0000256" key="1">
    <source>
        <dbReference type="SAM" id="Coils"/>
    </source>
</evidence>
<dbReference type="EMBL" id="CAJZBQ010000048">
    <property type="protein sequence ID" value="CAG9329555.1"/>
    <property type="molecule type" value="Genomic_DNA"/>
</dbReference>
<feature type="transmembrane region" description="Helical" evidence="2">
    <location>
        <begin position="129"/>
        <end position="146"/>
    </location>
</feature>
<keyword evidence="1" id="KW-0175">Coiled coil</keyword>
<organism evidence="3 4">
    <name type="scientific">Blepharisma stoltei</name>
    <dbReference type="NCBI Taxonomy" id="1481888"/>
    <lineage>
        <taxon>Eukaryota</taxon>
        <taxon>Sar</taxon>
        <taxon>Alveolata</taxon>
        <taxon>Ciliophora</taxon>
        <taxon>Postciliodesmatophora</taxon>
        <taxon>Heterotrichea</taxon>
        <taxon>Heterotrichida</taxon>
        <taxon>Blepharismidae</taxon>
        <taxon>Blepharisma</taxon>
    </lineage>
</organism>
<feature type="transmembrane region" description="Helical" evidence="2">
    <location>
        <begin position="91"/>
        <end position="117"/>
    </location>
</feature>
<name>A0AAU9JVC8_9CILI</name>
<feature type="coiled-coil region" evidence="1">
    <location>
        <begin position="232"/>
        <end position="266"/>
    </location>
</feature>